<gene>
    <name evidence="1" type="ORF">ACFFHK_01095</name>
</gene>
<keyword evidence="2" id="KW-1185">Reference proteome</keyword>
<evidence type="ECO:0000313" key="1">
    <source>
        <dbReference type="EMBL" id="MFC0308302.1"/>
    </source>
</evidence>
<accession>A0ABV6GY68</accession>
<reference evidence="1 2" key="1">
    <citation type="submission" date="2024-09" db="EMBL/GenBank/DDBJ databases">
        <authorList>
            <person name="Sun Q."/>
            <person name="Mori K."/>
        </authorList>
    </citation>
    <scope>NUCLEOTIDE SEQUENCE [LARGE SCALE GENOMIC DNA]</scope>
    <source>
        <strain evidence="1 2">CCM 7539</strain>
    </source>
</reference>
<protein>
    <recommendedName>
        <fullName evidence="3">Tail fiber assembly protein</fullName>
    </recommendedName>
</protein>
<organism evidence="1 2">
    <name type="scientific">Gallibacterium trehalosifermentans</name>
    <dbReference type="NCBI Taxonomy" id="516935"/>
    <lineage>
        <taxon>Bacteria</taxon>
        <taxon>Pseudomonadati</taxon>
        <taxon>Pseudomonadota</taxon>
        <taxon>Gammaproteobacteria</taxon>
        <taxon>Pasteurellales</taxon>
        <taxon>Pasteurellaceae</taxon>
        <taxon>Gallibacterium</taxon>
    </lineage>
</organism>
<evidence type="ECO:0008006" key="3">
    <source>
        <dbReference type="Google" id="ProtNLM"/>
    </source>
</evidence>
<dbReference type="EMBL" id="JBHLWB010000001">
    <property type="protein sequence ID" value="MFC0308302.1"/>
    <property type="molecule type" value="Genomic_DNA"/>
</dbReference>
<comment type="caution">
    <text evidence="1">The sequence shown here is derived from an EMBL/GenBank/DDBJ whole genome shotgun (WGS) entry which is preliminary data.</text>
</comment>
<sequence length="167" mass="19495">MEYISTLLLDDIYDFIDEVFDPSDKLVFATLVDNEKLENVHRVQKIETGDDGVTKYIIAEDGIRFTLDNFLLSKDPIAGVSAEALPKYEKKRAELAAMGYDKRKNKRFTLEDELDFKAMEEIEEANREAERLLEDSMYDQIYGPIDRKIKEYEELCDNAPPKWSPRR</sequence>
<dbReference type="RefSeq" id="WP_382368007.1">
    <property type="nucleotide sequence ID" value="NZ_JBHLWB010000001.1"/>
</dbReference>
<name>A0ABV6GY68_9PAST</name>
<evidence type="ECO:0000313" key="2">
    <source>
        <dbReference type="Proteomes" id="UP001589767"/>
    </source>
</evidence>
<proteinExistence type="predicted"/>
<dbReference type="Proteomes" id="UP001589767">
    <property type="component" value="Unassembled WGS sequence"/>
</dbReference>